<dbReference type="Proteomes" id="UP000271624">
    <property type="component" value="Unassembled WGS sequence"/>
</dbReference>
<feature type="domain" description="PIN" evidence="1">
    <location>
        <begin position="19"/>
        <end position="166"/>
    </location>
</feature>
<dbReference type="Gene3D" id="3.40.50.1010">
    <property type="entry name" value="5'-nuclease"/>
    <property type="match status" value="1"/>
</dbReference>
<dbReference type="RefSeq" id="WP_127085867.1">
    <property type="nucleotide sequence ID" value="NZ_RSCL01000026.1"/>
</dbReference>
<gene>
    <name evidence="2" type="ORF">DSM106972_077990</name>
</gene>
<dbReference type="CDD" id="cd09854">
    <property type="entry name" value="PIN_VapC-like"/>
    <property type="match status" value="1"/>
</dbReference>
<dbReference type="EMBL" id="RSCL01000026">
    <property type="protein sequence ID" value="RUS99357.1"/>
    <property type="molecule type" value="Genomic_DNA"/>
</dbReference>
<proteinExistence type="predicted"/>
<sequence length="194" mass="22023">MTKQVYPIDTYHFKSHDGVLFDANIWMYIYGPPSHISSQYRYAYTSALRRIRGAGCQIVLDALVLSEFINAYARFFYNKLPSELKPGDFKLFRNSSSFKPVAEQIARRARKILEKSEPAKTRFESAEIVSILSEYAGGEADFNDQVLAELCRVNNLKLVTHDADFSGTNLTILTANPKLLLLKQGLLATDDERM</sequence>
<reference evidence="2" key="1">
    <citation type="submission" date="2018-12" db="EMBL/GenBank/DDBJ databases">
        <authorList>
            <person name="Will S."/>
            <person name="Neumann-Schaal M."/>
            <person name="Henke P."/>
        </authorList>
    </citation>
    <scope>NUCLEOTIDE SEQUENCE</scope>
    <source>
        <strain evidence="2">PCC 7102</strain>
    </source>
</reference>
<dbReference type="InterPro" id="IPR002716">
    <property type="entry name" value="PIN_dom"/>
</dbReference>
<dbReference type="Pfam" id="PF01850">
    <property type="entry name" value="PIN"/>
    <property type="match status" value="1"/>
</dbReference>
<reference evidence="2" key="2">
    <citation type="journal article" date="2019" name="Genome Biol. Evol.">
        <title>Day and night: Metabolic profiles and evolutionary relationships of six axenic non-marine cyanobacteria.</title>
        <authorList>
            <person name="Will S.E."/>
            <person name="Henke P."/>
            <person name="Boedeker C."/>
            <person name="Huang S."/>
            <person name="Brinkmann H."/>
            <person name="Rohde M."/>
            <person name="Jarek M."/>
            <person name="Friedl T."/>
            <person name="Seufert S."/>
            <person name="Schumacher M."/>
            <person name="Overmann J."/>
            <person name="Neumann-Schaal M."/>
            <person name="Petersen J."/>
        </authorList>
    </citation>
    <scope>NUCLEOTIDE SEQUENCE [LARGE SCALE GENOMIC DNA]</scope>
    <source>
        <strain evidence="2">PCC 7102</strain>
    </source>
</reference>
<accession>A0A433UZV5</accession>
<dbReference type="OrthoDB" id="509251at2"/>
<evidence type="ECO:0000313" key="3">
    <source>
        <dbReference type="Proteomes" id="UP000271624"/>
    </source>
</evidence>
<dbReference type="InterPro" id="IPR029060">
    <property type="entry name" value="PIN-like_dom_sf"/>
</dbReference>
<dbReference type="AlphaFoldDB" id="A0A433UZV5"/>
<keyword evidence="3" id="KW-1185">Reference proteome</keyword>
<evidence type="ECO:0000313" key="2">
    <source>
        <dbReference type="EMBL" id="RUS99357.1"/>
    </source>
</evidence>
<dbReference type="SUPFAM" id="SSF88723">
    <property type="entry name" value="PIN domain-like"/>
    <property type="match status" value="1"/>
</dbReference>
<organism evidence="2 3">
    <name type="scientific">Dulcicalothrix desertica PCC 7102</name>
    <dbReference type="NCBI Taxonomy" id="232991"/>
    <lineage>
        <taxon>Bacteria</taxon>
        <taxon>Bacillati</taxon>
        <taxon>Cyanobacteriota</taxon>
        <taxon>Cyanophyceae</taxon>
        <taxon>Nostocales</taxon>
        <taxon>Calotrichaceae</taxon>
        <taxon>Dulcicalothrix</taxon>
    </lineage>
</organism>
<protein>
    <submittedName>
        <fullName evidence="2">PIN domain-containing protein</fullName>
    </submittedName>
</protein>
<name>A0A433UZV5_9CYAN</name>
<evidence type="ECO:0000259" key="1">
    <source>
        <dbReference type="Pfam" id="PF01850"/>
    </source>
</evidence>
<comment type="caution">
    <text evidence="2">The sequence shown here is derived from an EMBL/GenBank/DDBJ whole genome shotgun (WGS) entry which is preliminary data.</text>
</comment>